<name>A0A7J6S932_PEROL</name>
<evidence type="ECO:0000313" key="2">
    <source>
        <dbReference type="Proteomes" id="UP000574390"/>
    </source>
</evidence>
<evidence type="ECO:0000313" key="1">
    <source>
        <dbReference type="EMBL" id="KAF4729165.1"/>
    </source>
</evidence>
<protein>
    <submittedName>
        <fullName evidence="1">Uncharacterized protein</fullName>
    </submittedName>
</protein>
<proteinExistence type="predicted"/>
<accession>A0A7J6S932</accession>
<comment type="caution">
    <text evidence="1">The sequence shown here is derived from an EMBL/GenBank/DDBJ whole genome shotgun (WGS) entry which is preliminary data.</text>
</comment>
<reference evidence="1 2" key="1">
    <citation type="submission" date="2020-04" db="EMBL/GenBank/DDBJ databases">
        <title>Perkinsus olseni comparative genomics.</title>
        <authorList>
            <person name="Bogema D.R."/>
        </authorList>
    </citation>
    <scope>NUCLEOTIDE SEQUENCE [LARGE SCALE GENOMIC DNA]</scope>
    <source>
        <strain evidence="1">ATCC PRA-205</strain>
    </source>
</reference>
<organism evidence="1 2">
    <name type="scientific">Perkinsus olseni</name>
    <name type="common">Perkinsus atlanticus</name>
    <dbReference type="NCBI Taxonomy" id="32597"/>
    <lineage>
        <taxon>Eukaryota</taxon>
        <taxon>Sar</taxon>
        <taxon>Alveolata</taxon>
        <taxon>Perkinsozoa</taxon>
        <taxon>Perkinsea</taxon>
        <taxon>Perkinsida</taxon>
        <taxon>Perkinsidae</taxon>
        <taxon>Perkinsus</taxon>
    </lineage>
</organism>
<sequence>MVEVTGRFEHYISDLTGNPTRLSPLLEMPDSGPLHEQVNKTVDLIAAVSANLATDRSTWRAGKTPSLGFKDEAADAREKAGTAIDDLGALLKEQGRRLQGSSPAFYRSVKEILAGRLKALDDEARQWQMYKHRVSSRRCIVNEGGICGVRAFYCELNTYPMPFSTDKWIRETRGGKASEIYRSGDVLVLVELR</sequence>
<dbReference type="AlphaFoldDB" id="A0A7J6S932"/>
<gene>
    <name evidence="1" type="ORF">FOZ62_030710</name>
</gene>
<dbReference type="EMBL" id="JABANM010016598">
    <property type="protein sequence ID" value="KAF4729165.1"/>
    <property type="molecule type" value="Genomic_DNA"/>
</dbReference>
<dbReference type="Proteomes" id="UP000574390">
    <property type="component" value="Unassembled WGS sequence"/>
</dbReference>